<evidence type="ECO:0000313" key="2">
    <source>
        <dbReference type="EMBL" id="QRP70243.1"/>
    </source>
</evidence>
<evidence type="ECO:0008006" key="4">
    <source>
        <dbReference type="Google" id="ProtNLM"/>
    </source>
</evidence>
<dbReference type="AlphaFoldDB" id="A0AAX1L6Z3"/>
<reference evidence="2" key="1">
    <citation type="submission" date="2021-02" db="EMBL/GenBank/DDBJ databases">
        <title>FDA dAtabase for Regulatory Grade micrObial Sequences (FDA-ARGOS): Supporting development and validation of Infectious Disease Dx tests.</title>
        <authorList>
            <person name="Sproer C."/>
            <person name="Gronow S."/>
            <person name="Severitt S."/>
            <person name="Schroder I."/>
            <person name="Tallon L."/>
            <person name="Sadzewicz L."/>
            <person name="Zhao X."/>
            <person name="Boylan J."/>
            <person name="Ott S."/>
            <person name="Bowen H."/>
            <person name="Vavikolanu K."/>
            <person name="Mehta A."/>
            <person name="Aluvathingal J."/>
            <person name="Nadendla S."/>
            <person name="Lowell S."/>
            <person name="Myers T."/>
            <person name="Yan Y."/>
            <person name="Sichtig H."/>
        </authorList>
    </citation>
    <scope>NUCLEOTIDE SEQUENCE</scope>
    <source>
        <strain evidence="2">FDAARGOS_1191</strain>
    </source>
</reference>
<organism evidence="2 3">
    <name type="scientific">Corynebacterium glucuronolyticum</name>
    <dbReference type="NCBI Taxonomy" id="39791"/>
    <lineage>
        <taxon>Bacteria</taxon>
        <taxon>Bacillati</taxon>
        <taxon>Actinomycetota</taxon>
        <taxon>Actinomycetes</taxon>
        <taxon>Mycobacteriales</taxon>
        <taxon>Corynebacteriaceae</taxon>
        <taxon>Corynebacterium</taxon>
    </lineage>
</organism>
<sequence length="343" mass="38183">MKQKITVAGDITSGLAHFALAGLSLLARSLTNSRIVTYWNQDPSPRGVLEVDDVDPEQLAEQIRILSTRWAIGWTSVRVKYAEGTFSPISPRFKAIDPQKHPDDWIEHQVARTNILDELYKQDDMLALQLIQGLGEAAYWRFDGKDPRPDHGASRWEMKTRNRGEEFVSQKLFKYVEELAEWSPDKILSGIKGESATDPFGKEDSRTPSGFTPPGETDLALAFTALLGIGQFPLTLRIDKMSVTPGAYPNSDLHPKVAVLPVSTVPITPERFESIALSKDWAIITQVLGSRILNRKCDASGLEETSTRLKQYGIPGAAVFRIHRGGSSTAPERYFEKGKIHLL</sequence>
<feature type="region of interest" description="Disordered" evidence="1">
    <location>
        <begin position="193"/>
        <end position="214"/>
    </location>
</feature>
<protein>
    <recommendedName>
        <fullName evidence="4">CRISPR-associated protein Csb3</fullName>
    </recommendedName>
</protein>
<proteinExistence type="predicted"/>
<evidence type="ECO:0000256" key="1">
    <source>
        <dbReference type="SAM" id="MobiDB-lite"/>
    </source>
</evidence>
<dbReference type="Proteomes" id="UP000617681">
    <property type="component" value="Chromosome"/>
</dbReference>
<dbReference type="RefSeq" id="WP_005393671.1">
    <property type="nucleotide sequence ID" value="NZ_CP069534.1"/>
</dbReference>
<gene>
    <name evidence="2" type="ORF">I6J21_10825</name>
</gene>
<evidence type="ECO:0000313" key="3">
    <source>
        <dbReference type="Proteomes" id="UP000617681"/>
    </source>
</evidence>
<accession>A0AAX1L6Z3</accession>
<name>A0AAX1L6Z3_9CORY</name>
<dbReference type="EMBL" id="CP069534">
    <property type="protein sequence ID" value="QRP70243.1"/>
    <property type="molecule type" value="Genomic_DNA"/>
</dbReference>